<gene>
    <name evidence="1" type="ORF">SAMN05421508_102413</name>
</gene>
<dbReference type="Proteomes" id="UP000219621">
    <property type="component" value="Unassembled WGS sequence"/>
</dbReference>
<accession>A0A286GAV7</accession>
<dbReference type="RefSeq" id="WP_097278162.1">
    <property type="nucleotide sequence ID" value="NZ_OCNJ01000002.1"/>
</dbReference>
<name>A0A286GAV7_9PROT</name>
<sequence length="71" mass="7922">MSQPSLFSEYPAVQVRARAVQSGLQAARLERSQAAFDLVQRLRALIAQPFRRRQTVAVPPRGVRIAVCNDC</sequence>
<dbReference type="EMBL" id="OCNJ01000002">
    <property type="protein sequence ID" value="SOD92396.1"/>
    <property type="molecule type" value="Genomic_DNA"/>
</dbReference>
<protein>
    <submittedName>
        <fullName evidence="1">Uncharacterized protein</fullName>
    </submittedName>
</protein>
<proteinExistence type="predicted"/>
<reference evidence="1 2" key="1">
    <citation type="submission" date="2017-09" db="EMBL/GenBank/DDBJ databases">
        <authorList>
            <person name="Ehlers B."/>
            <person name="Leendertz F.H."/>
        </authorList>
    </citation>
    <scope>NUCLEOTIDE SEQUENCE [LARGE SCALE GENOMIC DNA]</scope>
    <source>
        <strain evidence="1 2">USBA 140</strain>
    </source>
</reference>
<evidence type="ECO:0000313" key="1">
    <source>
        <dbReference type="EMBL" id="SOD92396.1"/>
    </source>
</evidence>
<keyword evidence="2" id="KW-1185">Reference proteome</keyword>
<dbReference type="AlphaFoldDB" id="A0A286GAV7"/>
<organism evidence="1 2">
    <name type="scientific">Caenispirillum bisanense</name>
    <dbReference type="NCBI Taxonomy" id="414052"/>
    <lineage>
        <taxon>Bacteria</taxon>
        <taxon>Pseudomonadati</taxon>
        <taxon>Pseudomonadota</taxon>
        <taxon>Alphaproteobacteria</taxon>
        <taxon>Rhodospirillales</taxon>
        <taxon>Novispirillaceae</taxon>
        <taxon>Caenispirillum</taxon>
    </lineage>
</organism>
<evidence type="ECO:0000313" key="2">
    <source>
        <dbReference type="Proteomes" id="UP000219621"/>
    </source>
</evidence>